<comment type="subunit">
    <text evidence="4 9">Homodimer.</text>
</comment>
<dbReference type="InterPro" id="IPR004839">
    <property type="entry name" value="Aminotransferase_I/II_large"/>
</dbReference>
<dbReference type="Proteomes" id="UP000054735">
    <property type="component" value="Unassembled WGS sequence"/>
</dbReference>
<evidence type="ECO:0000256" key="3">
    <source>
        <dbReference type="ARBA" id="ARBA00007970"/>
    </source>
</evidence>
<dbReference type="InterPro" id="IPR015422">
    <property type="entry name" value="PyrdxlP-dep_Trfase_small"/>
</dbReference>
<comment type="pathway">
    <text evidence="2 9">Amino-acid biosynthesis; L-histidine biosynthesis; L-histidine from 5-phospho-alpha-D-ribose 1-diphosphate: step 7/9.</text>
</comment>
<keyword evidence="9" id="KW-0028">Amino-acid biosynthesis</keyword>
<dbReference type="NCBIfam" id="TIGR01141">
    <property type="entry name" value="hisC"/>
    <property type="match status" value="1"/>
</dbReference>
<evidence type="ECO:0000313" key="12">
    <source>
        <dbReference type="EMBL" id="STX31022.1"/>
    </source>
</evidence>
<dbReference type="GO" id="GO:0000105">
    <property type="term" value="P:L-histidine biosynthetic process"/>
    <property type="evidence" value="ECO:0007669"/>
    <property type="project" value="UniProtKB-UniRule"/>
</dbReference>
<evidence type="ECO:0000313" key="14">
    <source>
        <dbReference type="Proteomes" id="UP000255066"/>
    </source>
</evidence>
<accession>A0A378I854</accession>
<evidence type="ECO:0000256" key="7">
    <source>
        <dbReference type="ARBA" id="ARBA00022898"/>
    </source>
</evidence>
<comment type="cofactor">
    <cofactor evidence="1 9">
        <name>pyridoxal 5'-phosphate</name>
        <dbReference type="ChEBI" id="CHEBI:597326"/>
    </cofactor>
</comment>
<organism evidence="12 14">
    <name type="scientific">Legionella birminghamensis</name>
    <dbReference type="NCBI Taxonomy" id="28083"/>
    <lineage>
        <taxon>Bacteria</taxon>
        <taxon>Pseudomonadati</taxon>
        <taxon>Pseudomonadota</taxon>
        <taxon>Gammaproteobacteria</taxon>
        <taxon>Legionellales</taxon>
        <taxon>Legionellaceae</taxon>
        <taxon>Legionella</taxon>
    </lineage>
</organism>
<evidence type="ECO:0000256" key="9">
    <source>
        <dbReference type="HAMAP-Rule" id="MF_01023"/>
    </source>
</evidence>
<dbReference type="PANTHER" id="PTHR43643">
    <property type="entry name" value="HISTIDINOL-PHOSPHATE AMINOTRANSFERASE 2"/>
    <property type="match status" value="1"/>
</dbReference>
<dbReference type="EMBL" id="LNXT01000048">
    <property type="protein sequence ID" value="KTC68267.1"/>
    <property type="molecule type" value="Genomic_DNA"/>
</dbReference>
<dbReference type="RefSeq" id="WP_058524842.1">
    <property type="nucleotide sequence ID" value="NZ_CAAAHV010000021.1"/>
</dbReference>
<dbReference type="InterPro" id="IPR005861">
    <property type="entry name" value="HisP_aminotrans"/>
</dbReference>
<dbReference type="OrthoDB" id="9813612at2"/>
<evidence type="ECO:0000259" key="10">
    <source>
        <dbReference type="Pfam" id="PF00155"/>
    </source>
</evidence>
<feature type="domain" description="Aminotransferase class I/classII large" evidence="10">
    <location>
        <begin position="36"/>
        <end position="364"/>
    </location>
</feature>
<keyword evidence="6 9" id="KW-0808">Transferase</keyword>
<gene>
    <name evidence="12" type="primary">hisC-2</name>
    <name evidence="9" type="synonym">hisC</name>
    <name evidence="11" type="ORF">Lbir_2869</name>
    <name evidence="12" type="ORF">NCTC12437_00792</name>
</gene>
<dbReference type="PROSITE" id="PS00599">
    <property type="entry name" value="AA_TRANSFER_CLASS_2"/>
    <property type="match status" value="1"/>
</dbReference>
<dbReference type="PANTHER" id="PTHR43643:SF3">
    <property type="entry name" value="HISTIDINOL-PHOSPHATE AMINOTRANSFERASE"/>
    <property type="match status" value="1"/>
</dbReference>
<dbReference type="STRING" id="28083.Lbir_2869"/>
<dbReference type="SUPFAM" id="SSF53383">
    <property type="entry name" value="PLP-dependent transferases"/>
    <property type="match status" value="1"/>
</dbReference>
<evidence type="ECO:0000256" key="1">
    <source>
        <dbReference type="ARBA" id="ARBA00001933"/>
    </source>
</evidence>
<dbReference type="UniPathway" id="UPA00031">
    <property type="reaction ID" value="UER00012"/>
</dbReference>
<evidence type="ECO:0000256" key="6">
    <source>
        <dbReference type="ARBA" id="ARBA00022679"/>
    </source>
</evidence>
<protein>
    <recommendedName>
        <fullName evidence="9">Histidinol-phosphate aminotransferase</fullName>
        <ecNumber evidence="9">2.6.1.9</ecNumber>
    </recommendedName>
    <alternativeName>
        <fullName evidence="9">Imidazole acetol-phosphate transaminase</fullName>
    </alternativeName>
</protein>
<dbReference type="Gene3D" id="3.40.640.10">
    <property type="entry name" value="Type I PLP-dependent aspartate aminotransferase-like (Major domain)"/>
    <property type="match status" value="1"/>
</dbReference>
<dbReference type="InterPro" id="IPR050106">
    <property type="entry name" value="HistidinolP_aminotransfase"/>
</dbReference>
<keyword evidence="7 9" id="KW-0663">Pyridoxal phosphate</keyword>
<name>A0A378I854_9GAMM</name>
<keyword evidence="9" id="KW-0368">Histidine biosynthesis</keyword>
<reference evidence="12 14" key="2">
    <citation type="submission" date="2018-06" db="EMBL/GenBank/DDBJ databases">
        <authorList>
            <consortium name="Pathogen Informatics"/>
            <person name="Doyle S."/>
        </authorList>
    </citation>
    <scope>NUCLEOTIDE SEQUENCE [LARGE SCALE GENOMIC DNA]</scope>
    <source>
        <strain evidence="12 14">NCTC12437</strain>
    </source>
</reference>
<dbReference type="AlphaFoldDB" id="A0A378I854"/>
<dbReference type="InterPro" id="IPR015421">
    <property type="entry name" value="PyrdxlP-dep_Trfase_major"/>
</dbReference>
<dbReference type="Proteomes" id="UP000255066">
    <property type="component" value="Unassembled WGS sequence"/>
</dbReference>
<evidence type="ECO:0000313" key="11">
    <source>
        <dbReference type="EMBL" id="KTC68267.1"/>
    </source>
</evidence>
<dbReference type="EMBL" id="UGNW01000001">
    <property type="protein sequence ID" value="STX31022.1"/>
    <property type="molecule type" value="Genomic_DNA"/>
</dbReference>
<dbReference type="Gene3D" id="3.90.1150.10">
    <property type="entry name" value="Aspartate Aminotransferase, domain 1"/>
    <property type="match status" value="1"/>
</dbReference>
<reference evidence="11 13" key="1">
    <citation type="submission" date="2015-11" db="EMBL/GenBank/DDBJ databases">
        <title>Genomic analysis of 38 Legionella species identifies large and diverse effector repertoires.</title>
        <authorList>
            <person name="Burstein D."/>
            <person name="Amaro F."/>
            <person name="Zusman T."/>
            <person name="Lifshitz Z."/>
            <person name="Cohen O."/>
            <person name="Gilbert J.A."/>
            <person name="Pupko T."/>
            <person name="Shuman H.A."/>
            <person name="Segal G."/>
        </authorList>
    </citation>
    <scope>NUCLEOTIDE SEQUENCE [LARGE SCALE GENOMIC DNA]</scope>
    <source>
        <strain evidence="11 13">CDC#1407-AL-14</strain>
    </source>
</reference>
<dbReference type="Pfam" id="PF00155">
    <property type="entry name" value="Aminotran_1_2"/>
    <property type="match status" value="1"/>
</dbReference>
<dbReference type="EC" id="2.6.1.9" evidence="9"/>
<keyword evidence="13" id="KW-1185">Reference proteome</keyword>
<comment type="similarity">
    <text evidence="3 9">Belongs to the class-II pyridoxal-phosphate-dependent aminotransferase family. Histidinol-phosphate aminotransferase subfamily.</text>
</comment>
<dbReference type="GO" id="GO:0030170">
    <property type="term" value="F:pyridoxal phosphate binding"/>
    <property type="evidence" value="ECO:0007669"/>
    <property type="project" value="InterPro"/>
</dbReference>
<feature type="modified residue" description="N6-(pyridoxal phosphate)lysine" evidence="9">
    <location>
        <position position="231"/>
    </location>
</feature>
<evidence type="ECO:0000256" key="2">
    <source>
        <dbReference type="ARBA" id="ARBA00005011"/>
    </source>
</evidence>
<dbReference type="CDD" id="cd00609">
    <property type="entry name" value="AAT_like"/>
    <property type="match status" value="1"/>
</dbReference>
<keyword evidence="5 9" id="KW-0032">Aminotransferase</keyword>
<proteinExistence type="inferred from homology"/>
<evidence type="ECO:0000256" key="4">
    <source>
        <dbReference type="ARBA" id="ARBA00011738"/>
    </source>
</evidence>
<dbReference type="HAMAP" id="MF_01023">
    <property type="entry name" value="HisC_aminotrans_2"/>
    <property type="match status" value="1"/>
</dbReference>
<comment type="catalytic activity">
    <reaction evidence="8 9">
        <text>L-histidinol phosphate + 2-oxoglutarate = 3-(imidazol-4-yl)-2-oxopropyl phosphate + L-glutamate</text>
        <dbReference type="Rhea" id="RHEA:23744"/>
        <dbReference type="ChEBI" id="CHEBI:16810"/>
        <dbReference type="ChEBI" id="CHEBI:29985"/>
        <dbReference type="ChEBI" id="CHEBI:57766"/>
        <dbReference type="ChEBI" id="CHEBI:57980"/>
        <dbReference type="EC" id="2.6.1.9"/>
    </reaction>
</comment>
<dbReference type="GO" id="GO:0004400">
    <property type="term" value="F:histidinol-phosphate transaminase activity"/>
    <property type="evidence" value="ECO:0007669"/>
    <property type="project" value="UniProtKB-UniRule"/>
</dbReference>
<evidence type="ECO:0000256" key="8">
    <source>
        <dbReference type="ARBA" id="ARBA00047481"/>
    </source>
</evidence>
<evidence type="ECO:0000313" key="13">
    <source>
        <dbReference type="Proteomes" id="UP000054735"/>
    </source>
</evidence>
<evidence type="ECO:0000256" key="5">
    <source>
        <dbReference type="ARBA" id="ARBA00022576"/>
    </source>
</evidence>
<sequence length="378" mass="41424">MACDYFALPHPGIRTLQPYVPGKSIEELARESGIDNIIKLASNENPLGCSPQVREILARLNNTTVATYPSPGIHPLRHHLANHLGIEEAMLTLSNGSDLLFNTVMTAFALHSGKQVLTHQHAFISYQIQAQTLGIPTRICPAINQWEVDIDGLIQWAADDTAVIFIANPNNPTGLLCDLQEIERLLASIPSSTLLVLDEAYYEFAYTNAQLASTRLLEKYTNLIITRTFSKAYGLAGLRLGYAIAHPDIIQILLRVQLPFAVNQAAMLAGVEALADQNFVAETLAVNSFGMKQLQSGFRGLNLPCLPSSCNFLTVDCRQNALSVYQALLHHGIIVRPLTPYALPNHLRISIGTKEQNARLLAALPVCLSANKETKETI</sequence>
<dbReference type="InterPro" id="IPR001917">
    <property type="entry name" value="Aminotrans_II_pyridoxalP_BS"/>
</dbReference>
<dbReference type="InterPro" id="IPR015424">
    <property type="entry name" value="PyrdxlP-dep_Trfase"/>
</dbReference>